<protein>
    <submittedName>
        <fullName evidence="1">Uncharacterized protein</fullName>
    </submittedName>
</protein>
<dbReference type="Proteomes" id="UP000076962">
    <property type="component" value="Unassembled WGS sequence"/>
</dbReference>
<sequence>MLDLPETLYLYRFHGSSISINNSLRQKLLNKYIIQRRQARLSGAEVLSLEAFFQQCITKQQLTHFLMT</sequence>
<evidence type="ECO:0000313" key="2">
    <source>
        <dbReference type="Proteomes" id="UP000076962"/>
    </source>
</evidence>
<name>A0A176RXM6_9GAMM</name>
<proteinExistence type="predicted"/>
<evidence type="ECO:0000313" key="1">
    <source>
        <dbReference type="EMBL" id="OAD20449.1"/>
    </source>
</evidence>
<gene>
    <name evidence="1" type="ORF">THIOM_003846</name>
</gene>
<accession>A0A176RXM6</accession>
<keyword evidence="2" id="KW-1185">Reference proteome</keyword>
<comment type="caution">
    <text evidence="1">The sequence shown here is derived from an EMBL/GenBank/DDBJ whole genome shotgun (WGS) entry which is preliminary data.</text>
</comment>
<dbReference type="AlphaFoldDB" id="A0A176RXM6"/>
<reference evidence="1 2" key="1">
    <citation type="submission" date="2016-05" db="EMBL/GenBank/DDBJ databases">
        <title>Single-cell genome of chain-forming Candidatus Thiomargarita nelsonii and comparison to other large sulfur-oxidizing bacteria.</title>
        <authorList>
            <person name="Winkel M."/>
            <person name="Salman V."/>
            <person name="Woyke T."/>
            <person name="Schulz-Vogt H."/>
            <person name="Richter M."/>
            <person name="Flood B."/>
            <person name="Bailey J."/>
            <person name="Amann R."/>
            <person name="Mussmann M."/>
        </authorList>
    </citation>
    <scope>NUCLEOTIDE SEQUENCE [LARGE SCALE GENOMIC DNA]</scope>
    <source>
        <strain evidence="1 2">THI036</strain>
    </source>
</reference>
<organism evidence="1 2">
    <name type="scientific">Candidatus Thiomargarita nelsonii</name>
    <dbReference type="NCBI Taxonomy" id="1003181"/>
    <lineage>
        <taxon>Bacteria</taxon>
        <taxon>Pseudomonadati</taxon>
        <taxon>Pseudomonadota</taxon>
        <taxon>Gammaproteobacteria</taxon>
        <taxon>Thiotrichales</taxon>
        <taxon>Thiotrichaceae</taxon>
        <taxon>Thiomargarita</taxon>
    </lineage>
</organism>
<dbReference type="EMBL" id="LUTY01002366">
    <property type="protein sequence ID" value="OAD20449.1"/>
    <property type="molecule type" value="Genomic_DNA"/>
</dbReference>